<organism evidence="1 2">
    <name type="scientific">Nitrosotalea sinensis</name>
    <dbReference type="NCBI Taxonomy" id="1499975"/>
    <lineage>
        <taxon>Archaea</taxon>
        <taxon>Nitrososphaerota</taxon>
        <taxon>Nitrososphaeria</taxon>
        <taxon>Nitrosotaleales</taxon>
        <taxon>Nitrosotaleaceae</taxon>
        <taxon>Nitrosotalea</taxon>
    </lineage>
</organism>
<gene>
    <name evidence="1" type="ORF">NSIN_20326</name>
</gene>
<evidence type="ECO:0000313" key="2">
    <source>
        <dbReference type="Proteomes" id="UP000232412"/>
    </source>
</evidence>
<protein>
    <submittedName>
        <fullName evidence="1">Uncharacterized protein</fullName>
    </submittedName>
</protein>
<dbReference type="RefSeq" id="WP_101009359.1">
    <property type="nucleotide sequence ID" value="NZ_FRFC01000003.1"/>
</dbReference>
<proteinExistence type="predicted"/>
<reference evidence="2" key="1">
    <citation type="submission" date="2016-12" db="EMBL/GenBank/DDBJ databases">
        <authorList>
            <person name="Herbold C."/>
        </authorList>
    </citation>
    <scope>NUCLEOTIDE SEQUENCE [LARGE SCALE GENOMIC DNA]</scope>
</reference>
<name>A0A2H1EGS4_9ARCH</name>
<accession>A0A2H1EGS4</accession>
<sequence length="202" mass="22048">MIIISVLYYGKAVTTDMHKKFMKLTSLIAIILLSSAIAGQNMPAYAAYSNPPSFGSGKLLKYADGLTINGNTIDISKFSQQIPVPQILPIGKSSTITLKIFDNEGPATIKSVSLYMNMQGTDLSNIGDTSISYPMNHHLYLVDPHNLLGNVIAEYKIEQPFVYVTFHITPTGKMDLSNLVVSAMDDHRSATSSLIINAIQFS</sequence>
<keyword evidence="2" id="KW-1185">Reference proteome</keyword>
<dbReference type="Proteomes" id="UP000232412">
    <property type="component" value="Unassembled WGS sequence"/>
</dbReference>
<evidence type="ECO:0000313" key="1">
    <source>
        <dbReference type="EMBL" id="SHO44357.1"/>
    </source>
</evidence>
<dbReference type="AlphaFoldDB" id="A0A2H1EGS4"/>
<dbReference type="OrthoDB" id="378508at2157"/>
<dbReference type="EMBL" id="FRFC01000003">
    <property type="protein sequence ID" value="SHO44357.1"/>
    <property type="molecule type" value="Genomic_DNA"/>
</dbReference>